<comment type="subunit">
    <text evidence="8">Homodimer.</text>
</comment>
<evidence type="ECO:0000256" key="7">
    <source>
        <dbReference type="ARBA" id="ARBA00023146"/>
    </source>
</evidence>
<dbReference type="GO" id="GO:0070062">
    <property type="term" value="C:extracellular exosome"/>
    <property type="evidence" value="ECO:0007669"/>
    <property type="project" value="UniProtKB-ARBA"/>
</dbReference>
<dbReference type="GO" id="GO:0004820">
    <property type="term" value="F:glycine-tRNA ligase activity"/>
    <property type="evidence" value="ECO:0007669"/>
    <property type="project" value="UniProtKB-UniRule"/>
</dbReference>
<keyword evidence="7 8" id="KW-0030">Aminoacyl-tRNA synthetase</keyword>
<feature type="binding site" evidence="8">
    <location>
        <begin position="250"/>
        <end position="252"/>
    </location>
    <ligand>
        <name>ATP</name>
        <dbReference type="ChEBI" id="CHEBI:30616"/>
    </ligand>
</feature>
<feature type="binding site" evidence="8">
    <location>
        <position position="218"/>
    </location>
    <ligand>
        <name>substrate</name>
    </ligand>
</feature>
<feature type="binding site" evidence="8">
    <location>
        <position position="101"/>
    </location>
    <ligand>
        <name>substrate</name>
    </ligand>
</feature>
<dbReference type="Gene3D" id="3.30.40.230">
    <property type="match status" value="1"/>
</dbReference>
<comment type="subcellular location">
    <subcellularLocation>
        <location evidence="8">Cytoplasm</location>
    </subcellularLocation>
</comment>
<dbReference type="EC" id="6.1.1.14" evidence="8"/>
<dbReference type="GO" id="GO:0006426">
    <property type="term" value="P:glycyl-tRNA aminoacylation"/>
    <property type="evidence" value="ECO:0007669"/>
    <property type="project" value="UniProtKB-UniRule"/>
</dbReference>
<dbReference type="FunFam" id="3.40.50.800:FF:000002">
    <property type="entry name" value="Glycine--tRNA ligase"/>
    <property type="match status" value="1"/>
</dbReference>
<evidence type="ECO:0000256" key="3">
    <source>
        <dbReference type="ARBA" id="ARBA00022598"/>
    </source>
</evidence>
<dbReference type="EMBL" id="FNQF01000006">
    <property type="protein sequence ID" value="SEA46362.1"/>
    <property type="molecule type" value="Genomic_DNA"/>
</dbReference>
<dbReference type="NCBIfam" id="TIGR00389">
    <property type="entry name" value="glyS_dimeric"/>
    <property type="match status" value="1"/>
</dbReference>
<keyword evidence="4 8" id="KW-0547">Nucleotide-binding</keyword>
<dbReference type="CDD" id="cd00858">
    <property type="entry name" value="GlyRS_anticodon"/>
    <property type="match status" value="1"/>
</dbReference>
<evidence type="ECO:0000256" key="8">
    <source>
        <dbReference type="HAMAP-Rule" id="MF_00253"/>
    </source>
</evidence>
<dbReference type="InterPro" id="IPR022961">
    <property type="entry name" value="Gly_tRNA_ligase_bac"/>
</dbReference>
<dbReference type="SUPFAM" id="SSF52954">
    <property type="entry name" value="Class II aaRS ABD-related"/>
    <property type="match status" value="1"/>
</dbReference>
<comment type="catalytic activity">
    <reaction evidence="8">
        <text>tRNA(Gly) + glycine + ATP = glycyl-tRNA(Gly) + AMP + diphosphate</text>
        <dbReference type="Rhea" id="RHEA:16013"/>
        <dbReference type="Rhea" id="RHEA-COMP:9664"/>
        <dbReference type="Rhea" id="RHEA-COMP:9683"/>
        <dbReference type="ChEBI" id="CHEBI:30616"/>
        <dbReference type="ChEBI" id="CHEBI:33019"/>
        <dbReference type="ChEBI" id="CHEBI:57305"/>
        <dbReference type="ChEBI" id="CHEBI:78442"/>
        <dbReference type="ChEBI" id="CHEBI:78522"/>
        <dbReference type="ChEBI" id="CHEBI:456215"/>
        <dbReference type="EC" id="6.1.1.14"/>
    </reaction>
</comment>
<organism evidence="10 11">
    <name type="scientific">Psychroflexus halocasei</name>
    <dbReference type="NCBI Taxonomy" id="908615"/>
    <lineage>
        <taxon>Bacteria</taxon>
        <taxon>Pseudomonadati</taxon>
        <taxon>Bacteroidota</taxon>
        <taxon>Flavobacteriia</taxon>
        <taxon>Flavobacteriales</taxon>
        <taxon>Flavobacteriaceae</taxon>
        <taxon>Psychroflexus</taxon>
    </lineage>
</organism>
<dbReference type="InterPro" id="IPR027031">
    <property type="entry name" value="Gly-tRNA_synthase/POLG2"/>
</dbReference>
<gene>
    <name evidence="8" type="primary">glyQS</name>
    <name evidence="10" type="ORF">SAMN05421540_1064</name>
</gene>
<dbReference type="NCBIfam" id="NF003211">
    <property type="entry name" value="PRK04173.1"/>
    <property type="match status" value="1"/>
</dbReference>
<evidence type="ECO:0000256" key="6">
    <source>
        <dbReference type="ARBA" id="ARBA00022917"/>
    </source>
</evidence>
<dbReference type="STRING" id="908615.SAMN05421540_1064"/>
<evidence type="ECO:0000256" key="5">
    <source>
        <dbReference type="ARBA" id="ARBA00022840"/>
    </source>
</evidence>
<evidence type="ECO:0000256" key="2">
    <source>
        <dbReference type="ARBA" id="ARBA00022490"/>
    </source>
</evidence>
<dbReference type="PRINTS" id="PR01043">
    <property type="entry name" value="TRNASYNTHGLY"/>
</dbReference>
<dbReference type="GO" id="GO:0005737">
    <property type="term" value="C:cytoplasm"/>
    <property type="evidence" value="ECO:0007669"/>
    <property type="project" value="UniProtKB-SubCell"/>
</dbReference>
<feature type="binding site" evidence="8">
    <location>
        <begin position="376"/>
        <end position="379"/>
    </location>
    <ligand>
        <name>ATP</name>
        <dbReference type="ChEBI" id="CHEBI:30616"/>
    </ligand>
</feature>
<dbReference type="InterPro" id="IPR045864">
    <property type="entry name" value="aa-tRNA-synth_II/BPL/LPL"/>
</dbReference>
<dbReference type="InterPro" id="IPR033731">
    <property type="entry name" value="GlyRS-like_core"/>
</dbReference>
<feature type="binding site" evidence="8">
    <location>
        <begin position="372"/>
        <end position="376"/>
    </location>
    <ligand>
        <name>substrate</name>
    </ligand>
</feature>
<evidence type="ECO:0000256" key="4">
    <source>
        <dbReference type="ARBA" id="ARBA00022741"/>
    </source>
</evidence>
<dbReference type="GO" id="GO:0005524">
    <property type="term" value="F:ATP binding"/>
    <property type="evidence" value="ECO:0007669"/>
    <property type="project" value="UniProtKB-UniRule"/>
</dbReference>
<comment type="similarity">
    <text evidence="1 8">Belongs to the class-II aminoacyl-tRNA synthetase family.</text>
</comment>
<evidence type="ECO:0000313" key="11">
    <source>
        <dbReference type="Proteomes" id="UP000198820"/>
    </source>
</evidence>
<dbReference type="InterPro" id="IPR002315">
    <property type="entry name" value="tRNA-synt_gly"/>
</dbReference>
<dbReference type="Pfam" id="PF03129">
    <property type="entry name" value="HGTP_anticodon"/>
    <property type="match status" value="1"/>
</dbReference>
<dbReference type="HAMAP" id="MF_00253_B">
    <property type="entry name" value="Gly_tRNA_synth_B"/>
    <property type="match status" value="1"/>
</dbReference>
<dbReference type="InterPro" id="IPR006195">
    <property type="entry name" value="aa-tRNA-synth_II"/>
</dbReference>
<keyword evidence="2 8" id="KW-0963">Cytoplasm</keyword>
<evidence type="ECO:0000259" key="9">
    <source>
        <dbReference type="PROSITE" id="PS50862"/>
    </source>
</evidence>
<reference evidence="10 11" key="1">
    <citation type="submission" date="2016-10" db="EMBL/GenBank/DDBJ databases">
        <authorList>
            <person name="de Groot N.N."/>
        </authorList>
    </citation>
    <scope>NUCLEOTIDE SEQUENCE [LARGE SCALE GENOMIC DNA]</scope>
    <source>
        <strain evidence="10 11">DSM 23581</strain>
    </source>
</reference>
<evidence type="ECO:0000313" key="10">
    <source>
        <dbReference type="EMBL" id="SEA46362.1"/>
    </source>
</evidence>
<dbReference type="InterPro" id="IPR002314">
    <property type="entry name" value="aa-tRNA-synt_IIb"/>
</dbReference>
<dbReference type="Gene3D" id="3.30.930.10">
    <property type="entry name" value="Bira Bifunctional Protein, Domain 2"/>
    <property type="match status" value="1"/>
</dbReference>
<dbReference type="CDD" id="cd00774">
    <property type="entry name" value="GlyRS-like_core"/>
    <property type="match status" value="1"/>
</dbReference>
<keyword evidence="6 8" id="KW-0648">Protein biosynthesis</keyword>
<dbReference type="Pfam" id="PF00587">
    <property type="entry name" value="tRNA-synt_2b"/>
    <property type="match status" value="1"/>
</dbReference>
<feature type="domain" description="Aminoacyl-transfer RNA synthetases class-II family profile" evidence="9">
    <location>
        <begin position="177"/>
        <end position="418"/>
    </location>
</feature>
<dbReference type="PANTHER" id="PTHR10745:SF8">
    <property type="entry name" value="DNA POLYMERASE SUBUNIT GAMMA-2, MITOCHONDRIAL"/>
    <property type="match status" value="1"/>
</dbReference>
<dbReference type="AlphaFoldDB" id="A0A1H4BEY7"/>
<feature type="binding site" evidence="8">
    <location>
        <begin position="265"/>
        <end position="269"/>
    </location>
    <ligand>
        <name>substrate</name>
    </ligand>
</feature>
<dbReference type="GO" id="GO:1990742">
    <property type="term" value="C:microvesicle"/>
    <property type="evidence" value="ECO:0007669"/>
    <property type="project" value="UniProtKB-ARBA"/>
</dbReference>
<dbReference type="PANTHER" id="PTHR10745">
    <property type="entry name" value="GLYCYL-TRNA SYNTHETASE/DNA POLYMERASE SUBUNIT GAMMA-2"/>
    <property type="match status" value="1"/>
</dbReference>
<dbReference type="RefSeq" id="WP_093244206.1">
    <property type="nucleotide sequence ID" value="NZ_FNQF01000006.1"/>
</dbReference>
<feature type="binding site" evidence="8">
    <location>
        <begin position="332"/>
        <end position="333"/>
    </location>
    <ligand>
        <name>ATP</name>
        <dbReference type="ChEBI" id="CHEBI:30616"/>
    </ligand>
</feature>
<comment type="function">
    <text evidence="8">Catalyzes the attachment of glycine to tRNA(Gly).</text>
</comment>
<feature type="binding site" evidence="8">
    <location>
        <begin position="260"/>
        <end position="265"/>
    </location>
    <ligand>
        <name>ATP</name>
        <dbReference type="ChEBI" id="CHEBI:30616"/>
    </ligand>
</feature>
<dbReference type="Proteomes" id="UP000198820">
    <property type="component" value="Unassembled WGS sequence"/>
</dbReference>
<dbReference type="GO" id="GO:0015966">
    <property type="term" value="P:diadenosine tetraphosphate biosynthetic process"/>
    <property type="evidence" value="ECO:0007669"/>
    <property type="project" value="UniProtKB-ARBA"/>
</dbReference>
<dbReference type="InterPro" id="IPR036621">
    <property type="entry name" value="Anticodon-bd_dom_sf"/>
</dbReference>
<dbReference type="PROSITE" id="PS50862">
    <property type="entry name" value="AA_TRNA_LIGASE_II"/>
    <property type="match status" value="1"/>
</dbReference>
<evidence type="ECO:0000256" key="1">
    <source>
        <dbReference type="ARBA" id="ARBA00008226"/>
    </source>
</evidence>
<dbReference type="GO" id="GO:0004081">
    <property type="term" value="F:bis(5'-nucleosyl)-tetraphosphatase (asymmetrical) activity"/>
    <property type="evidence" value="ECO:0007669"/>
    <property type="project" value="UniProtKB-ARBA"/>
</dbReference>
<sequence>MAKEQDKFKQVISHAKEYGYIFSSSEIYDGLSAVYDYGQNGVELKNNIKNYWWKSMVQMHEEIVGLDAAILMHPKTWEASGHVDAFNDPLIDNKDSKKRYRADVLVEDYVEKLEQKAQKEIKKAEKRFGDKFDEQEFVSTHPRVVKYRQQSKEILERLGESLNNGDLVDVRNLIDELEIACPASGSRDWTDVKQFNLMFGTKLGASAESASDLYLRPETAQGIFVNFANVQKTSRHKIPFGIAQIGKAFRNEIVARQFIFRQREFEQMEMQYFVRPGEELKWFEHWKETRYKWHQSLGLGEENYRFHDHENLAHYANAATDIEFKFPFGFKELEGIHSRTDFDLKAHEELSGKKLQFYDPELKENYTPFVVETSIGLDRMFLAVFSAALQDEDLGDGKSRTVLKIPPILAPHKAAIFPLLKRDGLPEIAKEIMKELQWDFNVIYDEKDAVGRRYRRQDAAGTPFCITVDHDTKEDGTVTIRHRDSMEQQRVKIEDLKAIIQKEVDFRTVLES</sequence>
<protein>
    <recommendedName>
        <fullName evidence="8">Glycine--tRNA ligase</fullName>
        <ecNumber evidence="8">6.1.1.14</ecNumber>
    </recommendedName>
    <alternativeName>
        <fullName evidence="8">Glycyl-tRNA synthetase</fullName>
        <shortName evidence="8">GlyRS</shortName>
    </alternativeName>
</protein>
<keyword evidence="3 8" id="KW-0436">Ligase</keyword>
<accession>A0A1H4BEY7</accession>
<proteinExistence type="inferred from homology"/>
<name>A0A1H4BEY7_9FLAO</name>
<keyword evidence="11" id="KW-1185">Reference proteome</keyword>
<dbReference type="SUPFAM" id="SSF55681">
    <property type="entry name" value="Class II aaRS and biotin synthetases"/>
    <property type="match status" value="1"/>
</dbReference>
<keyword evidence="5 8" id="KW-0067">ATP-binding</keyword>
<dbReference type="Gene3D" id="3.40.50.800">
    <property type="entry name" value="Anticodon-binding domain"/>
    <property type="match status" value="1"/>
</dbReference>
<dbReference type="InterPro" id="IPR004154">
    <property type="entry name" value="Anticodon-bd"/>
</dbReference>